<evidence type="ECO:0000313" key="3">
    <source>
        <dbReference type="Proteomes" id="UP000192917"/>
    </source>
</evidence>
<accession>A0A1Y6CC84</accession>
<dbReference type="AlphaFoldDB" id="A0A1Y6CC84"/>
<feature type="domain" description="Phasin" evidence="1">
    <location>
        <begin position="28"/>
        <end position="108"/>
    </location>
</feature>
<dbReference type="STRING" id="560819.SAMN05428998_12070"/>
<proteinExistence type="predicted"/>
<name>A0A1Y6CC84_9PROT</name>
<organism evidence="2 3">
    <name type="scientific">Tistlia consotensis USBA 355</name>
    <dbReference type="NCBI Taxonomy" id="560819"/>
    <lineage>
        <taxon>Bacteria</taxon>
        <taxon>Pseudomonadati</taxon>
        <taxon>Pseudomonadota</taxon>
        <taxon>Alphaproteobacteria</taxon>
        <taxon>Rhodospirillales</taxon>
        <taxon>Rhodovibrionaceae</taxon>
        <taxon>Tistlia</taxon>
    </lineage>
</organism>
<evidence type="ECO:0000313" key="2">
    <source>
        <dbReference type="EMBL" id="SMF55529.1"/>
    </source>
</evidence>
<dbReference type="EMBL" id="FWZX01000020">
    <property type="protein sequence ID" value="SMF55529.1"/>
    <property type="molecule type" value="Genomic_DNA"/>
</dbReference>
<dbReference type="Proteomes" id="UP000192917">
    <property type="component" value="Unassembled WGS sequence"/>
</dbReference>
<evidence type="ECO:0000259" key="1">
    <source>
        <dbReference type="Pfam" id="PF09361"/>
    </source>
</evidence>
<reference evidence="2 3" key="1">
    <citation type="submission" date="2017-04" db="EMBL/GenBank/DDBJ databases">
        <authorList>
            <person name="Afonso C.L."/>
            <person name="Miller P.J."/>
            <person name="Scott M.A."/>
            <person name="Spackman E."/>
            <person name="Goraichik I."/>
            <person name="Dimitrov K.M."/>
            <person name="Suarez D.L."/>
            <person name="Swayne D.E."/>
        </authorList>
    </citation>
    <scope>NUCLEOTIDE SEQUENCE [LARGE SCALE GENOMIC DNA]</scope>
    <source>
        <strain evidence="2 3">USBA 355</strain>
    </source>
</reference>
<sequence>MPKPATQDRSAAAGNAAAAPPFLAFDPTAFDAVLRGSEDCARTCLAWQQELLRFTTSRLQADAELPLSLARCRDVPDLVALQQRWFTTALQDYASEAGQLLDLAGRAARGGLACWQEVRPEEARESAELVE</sequence>
<protein>
    <submittedName>
        <fullName evidence="2">Phasin protein</fullName>
    </submittedName>
</protein>
<dbReference type="Pfam" id="PF09361">
    <property type="entry name" value="Phasin_2"/>
    <property type="match status" value="1"/>
</dbReference>
<keyword evidence="3" id="KW-1185">Reference proteome</keyword>
<dbReference type="InterPro" id="IPR018968">
    <property type="entry name" value="Phasin"/>
</dbReference>
<gene>
    <name evidence="2" type="ORF">SAMN05428998_12070</name>
</gene>